<organism evidence="1 2">
    <name type="scientific">Candidatus Egerieousia excrementavium</name>
    <dbReference type="NCBI Taxonomy" id="2840778"/>
    <lineage>
        <taxon>Bacteria</taxon>
        <taxon>Pseudomonadati</taxon>
        <taxon>Bacteroidota</taxon>
        <taxon>Bacteroidia</taxon>
        <taxon>Bacteroidales</taxon>
        <taxon>Candidatus Egerieousia</taxon>
    </lineage>
</organism>
<evidence type="ECO:0000313" key="1">
    <source>
        <dbReference type="EMBL" id="MBO8428682.1"/>
    </source>
</evidence>
<evidence type="ECO:0000313" key="2">
    <source>
        <dbReference type="Proteomes" id="UP000823635"/>
    </source>
</evidence>
<dbReference type="EMBL" id="JADINB010000044">
    <property type="protein sequence ID" value="MBO8428682.1"/>
    <property type="molecule type" value="Genomic_DNA"/>
</dbReference>
<dbReference type="Proteomes" id="UP000823635">
    <property type="component" value="Unassembled WGS sequence"/>
</dbReference>
<gene>
    <name evidence="1" type="ORF">IAC68_01965</name>
</gene>
<sequence length="204" mass="24323">MMNNYHYIIAGLPELLLKGENKDFSYESLRNDIYMWCSSKDRRVIDWLEFGNKDSNLNIHFYRAALHHHNSFIREYFMMDLQIRNRKVDYVAGNNSAISVSNAYRIEPSGYDLTLEEGDASELGRIFQTNDILEKEQMLDKYKWEKIDSFTTFNYFDINRILAFLSKAMLIERWNRLDREQGMMLFEKLVQEIKGTYKGVNYKG</sequence>
<dbReference type="Pfam" id="PF10962">
    <property type="entry name" value="DUF2764"/>
    <property type="match status" value="1"/>
</dbReference>
<reference evidence="1" key="1">
    <citation type="submission" date="2020-10" db="EMBL/GenBank/DDBJ databases">
        <authorList>
            <person name="Gilroy R."/>
        </authorList>
    </citation>
    <scope>NUCLEOTIDE SEQUENCE</scope>
    <source>
        <strain evidence="1">15467</strain>
    </source>
</reference>
<reference evidence="1" key="2">
    <citation type="journal article" date="2021" name="PeerJ">
        <title>Extensive microbial diversity within the chicken gut microbiome revealed by metagenomics and culture.</title>
        <authorList>
            <person name="Gilroy R."/>
            <person name="Ravi A."/>
            <person name="Getino M."/>
            <person name="Pursley I."/>
            <person name="Horton D.L."/>
            <person name="Alikhan N.F."/>
            <person name="Baker D."/>
            <person name="Gharbi K."/>
            <person name="Hall N."/>
            <person name="Watson M."/>
            <person name="Adriaenssens E.M."/>
            <person name="Foster-Nyarko E."/>
            <person name="Jarju S."/>
            <person name="Secka A."/>
            <person name="Antonio M."/>
            <person name="Oren A."/>
            <person name="Chaudhuri R.R."/>
            <person name="La Ragione R."/>
            <person name="Hildebrand F."/>
            <person name="Pallen M.J."/>
        </authorList>
    </citation>
    <scope>NUCLEOTIDE SEQUENCE</scope>
    <source>
        <strain evidence="1">15467</strain>
    </source>
</reference>
<dbReference type="InterPro" id="IPR024492">
    <property type="entry name" value="DUF2764"/>
</dbReference>
<name>A0A9D9DKP0_9BACT</name>
<dbReference type="AlphaFoldDB" id="A0A9D9DKP0"/>
<proteinExistence type="predicted"/>
<comment type="caution">
    <text evidence="1">The sequence shown here is derived from an EMBL/GenBank/DDBJ whole genome shotgun (WGS) entry which is preliminary data.</text>
</comment>
<protein>
    <submittedName>
        <fullName evidence="1">DUF2764 family protein</fullName>
    </submittedName>
</protein>
<accession>A0A9D9DKP0</accession>